<keyword evidence="3" id="KW-1185">Reference proteome</keyword>
<accession>A0A0E0CA36</accession>
<dbReference type="Gramene" id="OMERI01G33800.1">
    <property type="protein sequence ID" value="OMERI01G33800.1"/>
    <property type="gene ID" value="OMERI01G33800"/>
</dbReference>
<evidence type="ECO:0000313" key="2">
    <source>
        <dbReference type="EnsemblPlants" id="OMERI01G33800.1"/>
    </source>
</evidence>
<dbReference type="Proteomes" id="UP000008021">
    <property type="component" value="Chromosome 1"/>
</dbReference>
<feature type="region of interest" description="Disordered" evidence="1">
    <location>
        <begin position="49"/>
        <end position="116"/>
    </location>
</feature>
<protein>
    <submittedName>
        <fullName evidence="2">Uncharacterized protein</fullName>
    </submittedName>
</protein>
<feature type="compositionally biased region" description="Low complexity" evidence="1">
    <location>
        <begin position="49"/>
        <end position="65"/>
    </location>
</feature>
<dbReference type="HOGENOM" id="CLU_2100794_0_0_1"/>
<proteinExistence type="predicted"/>
<evidence type="ECO:0000256" key="1">
    <source>
        <dbReference type="SAM" id="MobiDB-lite"/>
    </source>
</evidence>
<reference evidence="2" key="1">
    <citation type="submission" date="2015-04" db="UniProtKB">
        <authorList>
            <consortium name="EnsemblPlants"/>
        </authorList>
    </citation>
    <scope>IDENTIFICATION</scope>
</reference>
<sequence>MWSLNYTTMELLIRKQTWSELATPVRLASCSSSSGSTRRPLSSQCASLTRAATSSTSASTVTPASDGAAMSWCTTPSSPPRTPMTLASHRPPSPPYPKPFLTGGNHTTWRRATSVR</sequence>
<name>A0A0E0CA36_9ORYZ</name>
<evidence type="ECO:0000313" key="3">
    <source>
        <dbReference type="Proteomes" id="UP000008021"/>
    </source>
</evidence>
<feature type="compositionally biased region" description="Polar residues" evidence="1">
    <location>
        <begin position="104"/>
        <end position="116"/>
    </location>
</feature>
<organism evidence="2">
    <name type="scientific">Oryza meridionalis</name>
    <dbReference type="NCBI Taxonomy" id="40149"/>
    <lineage>
        <taxon>Eukaryota</taxon>
        <taxon>Viridiplantae</taxon>
        <taxon>Streptophyta</taxon>
        <taxon>Embryophyta</taxon>
        <taxon>Tracheophyta</taxon>
        <taxon>Spermatophyta</taxon>
        <taxon>Magnoliopsida</taxon>
        <taxon>Liliopsida</taxon>
        <taxon>Poales</taxon>
        <taxon>Poaceae</taxon>
        <taxon>BOP clade</taxon>
        <taxon>Oryzoideae</taxon>
        <taxon>Oryzeae</taxon>
        <taxon>Oryzinae</taxon>
        <taxon>Oryza</taxon>
    </lineage>
</organism>
<reference evidence="2" key="2">
    <citation type="submission" date="2018-05" db="EMBL/GenBank/DDBJ databases">
        <title>OmerRS3 (Oryza meridionalis Reference Sequence Version 3).</title>
        <authorList>
            <person name="Zhang J."/>
            <person name="Kudrna D."/>
            <person name="Lee S."/>
            <person name="Talag J."/>
            <person name="Welchert J."/>
            <person name="Wing R.A."/>
        </authorList>
    </citation>
    <scope>NUCLEOTIDE SEQUENCE [LARGE SCALE GENOMIC DNA]</scope>
    <source>
        <strain evidence="2">cv. OR44</strain>
    </source>
</reference>
<dbReference type="AlphaFoldDB" id="A0A0E0CA36"/>
<dbReference type="EnsemblPlants" id="OMERI01G33800.1">
    <property type="protein sequence ID" value="OMERI01G33800.1"/>
    <property type="gene ID" value="OMERI01G33800"/>
</dbReference>